<evidence type="ECO:0000313" key="1">
    <source>
        <dbReference type="EMBL" id="GEN59384.1"/>
    </source>
</evidence>
<keyword evidence="2" id="KW-1185">Reference proteome</keyword>
<gene>
    <name evidence="1" type="ORF">ANI02nite_12680</name>
</gene>
<name>A0A511X8X2_9PROT</name>
<proteinExistence type="predicted"/>
<accession>A0A511X8X2</accession>
<protein>
    <submittedName>
        <fullName evidence="1">Uncharacterized protein</fullName>
    </submittedName>
</protein>
<reference evidence="1 2" key="1">
    <citation type="submission" date="2019-07" db="EMBL/GenBank/DDBJ databases">
        <title>Whole genome shotgun sequence of Acetobacter nitrogenifigens NBRC 105050.</title>
        <authorList>
            <person name="Hosoyama A."/>
            <person name="Uohara A."/>
            <person name="Ohji S."/>
            <person name="Ichikawa N."/>
        </authorList>
    </citation>
    <scope>NUCLEOTIDE SEQUENCE [LARGE SCALE GENOMIC DNA]</scope>
    <source>
        <strain evidence="1 2">NBRC 105050</strain>
    </source>
</reference>
<dbReference type="Proteomes" id="UP000321635">
    <property type="component" value="Unassembled WGS sequence"/>
</dbReference>
<comment type="caution">
    <text evidence="1">The sequence shown here is derived from an EMBL/GenBank/DDBJ whole genome shotgun (WGS) entry which is preliminary data.</text>
</comment>
<dbReference type="EMBL" id="BJYF01000006">
    <property type="protein sequence ID" value="GEN59384.1"/>
    <property type="molecule type" value="Genomic_DNA"/>
</dbReference>
<evidence type="ECO:0000313" key="2">
    <source>
        <dbReference type="Proteomes" id="UP000321635"/>
    </source>
</evidence>
<sequence>MGLLRANVPYDVICTWDPRLRAAALVVAGQLDGGVYNWESGTWADGAGT</sequence>
<organism evidence="1 2">
    <name type="scientific">Acetobacter nitrogenifigens DSM 23921 = NBRC 105050</name>
    <dbReference type="NCBI Taxonomy" id="1120919"/>
    <lineage>
        <taxon>Bacteria</taxon>
        <taxon>Pseudomonadati</taxon>
        <taxon>Pseudomonadota</taxon>
        <taxon>Alphaproteobacteria</taxon>
        <taxon>Acetobacterales</taxon>
        <taxon>Acetobacteraceae</taxon>
        <taxon>Acetobacter</taxon>
    </lineage>
</organism>
<dbReference type="AlphaFoldDB" id="A0A511X8X2"/>